<dbReference type="InterPro" id="IPR004358">
    <property type="entry name" value="Sig_transdc_His_kin-like_C"/>
</dbReference>
<keyword evidence="9 17" id="KW-0418">Kinase</keyword>
<dbReference type="PROSITE" id="PS50885">
    <property type="entry name" value="HAMP"/>
    <property type="match status" value="1"/>
</dbReference>
<evidence type="ECO:0000256" key="10">
    <source>
        <dbReference type="ARBA" id="ARBA00022840"/>
    </source>
</evidence>
<dbReference type="InterPro" id="IPR003661">
    <property type="entry name" value="HisK_dim/P_dom"/>
</dbReference>
<dbReference type="AlphaFoldDB" id="A0A840USJ7"/>
<keyword evidence="11 14" id="KW-1133">Transmembrane helix</keyword>
<dbReference type="PANTHER" id="PTHR45528">
    <property type="entry name" value="SENSOR HISTIDINE KINASE CPXA"/>
    <property type="match status" value="1"/>
</dbReference>
<dbReference type="InterPro" id="IPR005467">
    <property type="entry name" value="His_kinase_dom"/>
</dbReference>
<dbReference type="SUPFAM" id="SSF55874">
    <property type="entry name" value="ATPase domain of HSP90 chaperone/DNA topoisomerase II/histidine kinase"/>
    <property type="match status" value="1"/>
</dbReference>
<evidence type="ECO:0000256" key="3">
    <source>
        <dbReference type="ARBA" id="ARBA00012438"/>
    </source>
</evidence>
<accession>A0A840USJ7</accession>
<dbReference type="InterPro" id="IPR003594">
    <property type="entry name" value="HATPase_dom"/>
</dbReference>
<reference evidence="17 18" key="1">
    <citation type="submission" date="2020-08" db="EMBL/GenBank/DDBJ databases">
        <title>Genomic Encyclopedia of Type Strains, Phase IV (KMG-IV): sequencing the most valuable type-strain genomes for metagenomic binning, comparative biology and taxonomic classification.</title>
        <authorList>
            <person name="Goeker M."/>
        </authorList>
    </citation>
    <scope>NUCLEOTIDE SEQUENCE [LARGE SCALE GENOMIC DNA]</scope>
    <source>
        <strain evidence="17 18">DSM 24661</strain>
    </source>
</reference>
<evidence type="ECO:0000313" key="17">
    <source>
        <dbReference type="EMBL" id="MBB5337112.1"/>
    </source>
</evidence>
<dbReference type="CDD" id="cd00082">
    <property type="entry name" value="HisKA"/>
    <property type="match status" value="1"/>
</dbReference>
<feature type="domain" description="HAMP" evidence="16">
    <location>
        <begin position="205"/>
        <end position="257"/>
    </location>
</feature>
<dbReference type="Gene3D" id="6.10.340.10">
    <property type="match status" value="1"/>
</dbReference>
<dbReference type="SMART" id="SM00388">
    <property type="entry name" value="HisKA"/>
    <property type="match status" value="1"/>
</dbReference>
<evidence type="ECO:0000256" key="8">
    <source>
        <dbReference type="ARBA" id="ARBA00022741"/>
    </source>
</evidence>
<dbReference type="EC" id="2.7.13.3" evidence="3"/>
<dbReference type="Gene3D" id="1.10.287.130">
    <property type="match status" value="1"/>
</dbReference>
<evidence type="ECO:0000256" key="2">
    <source>
        <dbReference type="ARBA" id="ARBA00004651"/>
    </source>
</evidence>
<evidence type="ECO:0000259" key="16">
    <source>
        <dbReference type="PROSITE" id="PS50885"/>
    </source>
</evidence>
<feature type="transmembrane region" description="Helical" evidence="14">
    <location>
        <begin position="176"/>
        <end position="199"/>
    </location>
</feature>
<keyword evidence="13 14" id="KW-0472">Membrane</keyword>
<dbReference type="RefSeq" id="WP_183862662.1">
    <property type="nucleotide sequence ID" value="NZ_JACHFH010000034.1"/>
</dbReference>
<dbReference type="GO" id="GO:0005524">
    <property type="term" value="F:ATP binding"/>
    <property type="evidence" value="ECO:0007669"/>
    <property type="project" value="UniProtKB-KW"/>
</dbReference>
<dbReference type="CDD" id="cd06225">
    <property type="entry name" value="HAMP"/>
    <property type="match status" value="1"/>
</dbReference>
<dbReference type="Proteomes" id="UP000559117">
    <property type="component" value="Unassembled WGS sequence"/>
</dbReference>
<evidence type="ECO:0000256" key="4">
    <source>
        <dbReference type="ARBA" id="ARBA00022475"/>
    </source>
</evidence>
<dbReference type="EMBL" id="JACHFH010000034">
    <property type="protein sequence ID" value="MBB5337112.1"/>
    <property type="molecule type" value="Genomic_DNA"/>
</dbReference>
<dbReference type="InterPro" id="IPR036097">
    <property type="entry name" value="HisK_dim/P_sf"/>
</dbReference>
<comment type="catalytic activity">
    <reaction evidence="1">
        <text>ATP + protein L-histidine = ADP + protein N-phospho-L-histidine.</text>
        <dbReference type="EC" id="2.7.13.3"/>
    </reaction>
</comment>
<keyword evidence="10" id="KW-0067">ATP-binding</keyword>
<dbReference type="GO" id="GO:0000155">
    <property type="term" value="F:phosphorelay sensor kinase activity"/>
    <property type="evidence" value="ECO:0007669"/>
    <property type="project" value="InterPro"/>
</dbReference>
<dbReference type="PANTHER" id="PTHR45528:SF1">
    <property type="entry name" value="SENSOR HISTIDINE KINASE CPXA"/>
    <property type="match status" value="1"/>
</dbReference>
<evidence type="ECO:0000313" key="18">
    <source>
        <dbReference type="Proteomes" id="UP000559117"/>
    </source>
</evidence>
<evidence type="ECO:0000259" key="15">
    <source>
        <dbReference type="PROSITE" id="PS50109"/>
    </source>
</evidence>
<keyword evidence="8" id="KW-0547">Nucleotide-binding</keyword>
<dbReference type="SMART" id="SM00304">
    <property type="entry name" value="HAMP"/>
    <property type="match status" value="1"/>
</dbReference>
<dbReference type="Pfam" id="PF02518">
    <property type="entry name" value="HATPase_c"/>
    <property type="match status" value="1"/>
</dbReference>
<keyword evidence="4" id="KW-1003">Cell membrane</keyword>
<evidence type="ECO:0000256" key="14">
    <source>
        <dbReference type="SAM" id="Phobius"/>
    </source>
</evidence>
<evidence type="ECO:0000256" key="7">
    <source>
        <dbReference type="ARBA" id="ARBA00022692"/>
    </source>
</evidence>
<protein>
    <recommendedName>
        <fullName evidence="3">histidine kinase</fullName>
        <ecNumber evidence="3">2.7.13.3</ecNumber>
    </recommendedName>
</protein>
<dbReference type="PRINTS" id="PR00344">
    <property type="entry name" value="BCTRLSENSOR"/>
</dbReference>
<dbReference type="InterPro" id="IPR036890">
    <property type="entry name" value="HATPase_C_sf"/>
</dbReference>
<dbReference type="InterPro" id="IPR050398">
    <property type="entry name" value="HssS/ArlS-like"/>
</dbReference>
<feature type="transmembrane region" description="Helical" evidence="14">
    <location>
        <begin position="12"/>
        <end position="35"/>
    </location>
</feature>
<name>A0A840USJ7_9FIRM</name>
<dbReference type="Pfam" id="PF00672">
    <property type="entry name" value="HAMP"/>
    <property type="match status" value="1"/>
</dbReference>
<dbReference type="InterPro" id="IPR003660">
    <property type="entry name" value="HAMP_dom"/>
</dbReference>
<evidence type="ECO:0000256" key="13">
    <source>
        <dbReference type="ARBA" id="ARBA00023136"/>
    </source>
</evidence>
<evidence type="ECO:0000256" key="9">
    <source>
        <dbReference type="ARBA" id="ARBA00022777"/>
    </source>
</evidence>
<evidence type="ECO:0000256" key="11">
    <source>
        <dbReference type="ARBA" id="ARBA00022989"/>
    </source>
</evidence>
<organism evidence="17 18">
    <name type="scientific">Pectinatus brassicae</name>
    <dbReference type="NCBI Taxonomy" id="862415"/>
    <lineage>
        <taxon>Bacteria</taxon>
        <taxon>Bacillati</taxon>
        <taxon>Bacillota</taxon>
        <taxon>Negativicutes</taxon>
        <taxon>Selenomonadales</taxon>
        <taxon>Selenomonadaceae</taxon>
        <taxon>Pectinatus</taxon>
    </lineage>
</organism>
<keyword evidence="12" id="KW-0902">Two-component regulatory system</keyword>
<proteinExistence type="predicted"/>
<keyword evidence="5" id="KW-0597">Phosphoprotein</keyword>
<evidence type="ECO:0000256" key="12">
    <source>
        <dbReference type="ARBA" id="ARBA00023012"/>
    </source>
</evidence>
<feature type="domain" description="Histidine kinase" evidence="15">
    <location>
        <begin position="272"/>
        <end position="490"/>
    </location>
</feature>
<dbReference type="GO" id="GO:0005886">
    <property type="term" value="C:plasma membrane"/>
    <property type="evidence" value="ECO:0007669"/>
    <property type="project" value="UniProtKB-SubCell"/>
</dbReference>
<dbReference type="Gene3D" id="3.30.565.10">
    <property type="entry name" value="Histidine kinase-like ATPase, C-terminal domain"/>
    <property type="match status" value="1"/>
</dbReference>
<sequence length="494" mass="56281">MTIKKRLFISNVLMNIIPIISMIIISILCIEFIWITTLKNDPINVNISPSFYNESHRLSELAEVYLNTTDKDKKTQINQEINRLLSRNDLSLTIDLSNKEKYHFGSTKELDNDKILKAKALLPVIGIISSEDFNYYSNQIKVNNALYNITILGEKIKRPSSIKQKLEESPGLQHKVFIPLVIVLFMGIFFSMLITNKLLNKFILKKLEKPITTLLDGVEEIRNGNLNYRINYNSSDEFALVCKAFNDMAVRLKSSAEFMKREESNRKELLAGISHDLRSPLTSIRAYVEGLLDGVAKTPAMQEKYLKKINKKSIEIDKMVSDIFLFSKIDIGGYLNQFEYLNVKKEINTLINDIKTEYQKKGLVINSHDIIPAIIFGNPVLLRRVFINIIENSLKYKQKETGELDIFSLRENENIILVFSDDGPGVPEESLPKIFEIFYKSDPARQNPQSSSGLGLSIVLKAIEQMGGSITAENGLENGLVIKIKLPIQENEHE</sequence>
<gene>
    <name evidence="17" type="ORF">HNR32_002269</name>
</gene>
<comment type="subcellular location">
    <subcellularLocation>
        <location evidence="2">Cell membrane</location>
        <topology evidence="2">Multi-pass membrane protein</topology>
    </subcellularLocation>
</comment>
<keyword evidence="6" id="KW-0808">Transferase</keyword>
<evidence type="ECO:0000256" key="6">
    <source>
        <dbReference type="ARBA" id="ARBA00022679"/>
    </source>
</evidence>
<comment type="caution">
    <text evidence="17">The sequence shown here is derived from an EMBL/GenBank/DDBJ whole genome shotgun (WGS) entry which is preliminary data.</text>
</comment>
<dbReference type="SUPFAM" id="SSF47384">
    <property type="entry name" value="Homodimeric domain of signal transducing histidine kinase"/>
    <property type="match status" value="1"/>
</dbReference>
<dbReference type="SUPFAM" id="SSF158472">
    <property type="entry name" value="HAMP domain-like"/>
    <property type="match status" value="1"/>
</dbReference>
<dbReference type="PROSITE" id="PS50109">
    <property type="entry name" value="HIS_KIN"/>
    <property type="match status" value="1"/>
</dbReference>
<keyword evidence="18" id="KW-1185">Reference proteome</keyword>
<dbReference type="SMART" id="SM00387">
    <property type="entry name" value="HATPase_c"/>
    <property type="match status" value="1"/>
</dbReference>
<evidence type="ECO:0000256" key="5">
    <source>
        <dbReference type="ARBA" id="ARBA00022553"/>
    </source>
</evidence>
<dbReference type="Pfam" id="PF00512">
    <property type="entry name" value="HisKA"/>
    <property type="match status" value="1"/>
</dbReference>
<evidence type="ECO:0000256" key="1">
    <source>
        <dbReference type="ARBA" id="ARBA00000085"/>
    </source>
</evidence>
<keyword evidence="7 14" id="KW-0812">Transmembrane</keyword>